<dbReference type="RefSeq" id="WP_097019073.1">
    <property type="nucleotide sequence ID" value="NZ_OBDZ01000029.1"/>
</dbReference>
<feature type="domain" description="WCX" evidence="2">
    <location>
        <begin position="264"/>
        <end position="325"/>
    </location>
</feature>
<dbReference type="EMBL" id="OBDZ01000029">
    <property type="protein sequence ID" value="SNY41934.1"/>
    <property type="molecule type" value="Genomic_DNA"/>
</dbReference>
<dbReference type="AlphaFoldDB" id="A0A285I1V4"/>
<dbReference type="Pfam" id="PF13280">
    <property type="entry name" value="WYL"/>
    <property type="match status" value="1"/>
</dbReference>
<name>A0A285I1V4_9FIRM</name>
<protein>
    <submittedName>
        <fullName evidence="3">Predicted DNA-binding transcriptional regulator YafY, contains an HTH and WYL domains</fullName>
    </submittedName>
</protein>
<dbReference type="InterPro" id="IPR036388">
    <property type="entry name" value="WH-like_DNA-bd_sf"/>
</dbReference>
<keyword evidence="4" id="KW-1185">Reference proteome</keyword>
<evidence type="ECO:0000259" key="1">
    <source>
        <dbReference type="Pfam" id="PF13280"/>
    </source>
</evidence>
<dbReference type="Gene3D" id="1.10.10.10">
    <property type="entry name" value="Winged helix-like DNA-binding domain superfamily/Winged helix DNA-binding domain"/>
    <property type="match status" value="1"/>
</dbReference>
<dbReference type="Proteomes" id="UP000219573">
    <property type="component" value="Unassembled WGS sequence"/>
</dbReference>
<keyword evidence="3" id="KW-0238">DNA-binding</keyword>
<dbReference type="InterPro" id="IPR051534">
    <property type="entry name" value="CBASS_pafABC_assoc_protein"/>
</dbReference>
<feature type="domain" description="WYL" evidence="1">
    <location>
        <begin position="155"/>
        <end position="220"/>
    </location>
</feature>
<evidence type="ECO:0000313" key="3">
    <source>
        <dbReference type="EMBL" id="SNY41934.1"/>
    </source>
</evidence>
<reference evidence="4" key="1">
    <citation type="submission" date="2017-09" db="EMBL/GenBank/DDBJ databases">
        <authorList>
            <person name="Varghese N."/>
            <person name="Submissions S."/>
        </authorList>
    </citation>
    <scope>NUCLEOTIDE SEQUENCE [LARGE SCALE GENOMIC DNA]</scope>
    <source>
        <strain evidence="4">MSL47</strain>
    </source>
</reference>
<dbReference type="PANTHER" id="PTHR34580:SF1">
    <property type="entry name" value="PROTEIN PAFC"/>
    <property type="match status" value="1"/>
</dbReference>
<dbReference type="PANTHER" id="PTHR34580">
    <property type="match status" value="1"/>
</dbReference>
<accession>A0A285I1V4</accession>
<evidence type="ECO:0000313" key="4">
    <source>
        <dbReference type="Proteomes" id="UP000219573"/>
    </source>
</evidence>
<dbReference type="PROSITE" id="PS52050">
    <property type="entry name" value="WYL"/>
    <property type="match status" value="1"/>
</dbReference>
<gene>
    <name evidence="3" type="ORF">SAMN06265827_12910</name>
</gene>
<dbReference type="InterPro" id="IPR057727">
    <property type="entry name" value="WCX_dom"/>
</dbReference>
<dbReference type="GO" id="GO:0003677">
    <property type="term" value="F:DNA binding"/>
    <property type="evidence" value="ECO:0007669"/>
    <property type="project" value="UniProtKB-KW"/>
</dbReference>
<sequence>MSIINRGDSSKPLRLLSIFERLNQGKILNKAEEAERFSVDKKTIQRDIKEIRNYFVGAYNYNDKIKLIYDRKKKGYRLKREDSSWLTQKEILAISKVLLESRSFNEAEMNQLLDKLILQAEPEERKHITEVIKSERFYYNPLEHGKDLFEVIWDFSKAVREKKVVEVDYIKATSSEVKKRCLKPVGVIFSEFYFYLIAYICDSDLDFPIVYRLDRIQNYEIKAERFRIPYVKDFKEGEFRKRVQFMYTGKLMNIKFKFWGRSIEAILDRLPTAEIVAQEDDKYIVKAEVYGEGIKMWLLSQAEYLEVIEPLSFRKEMKETVEKMMGNYN</sequence>
<dbReference type="InterPro" id="IPR026881">
    <property type="entry name" value="WYL_dom"/>
</dbReference>
<proteinExistence type="predicted"/>
<dbReference type="Pfam" id="PF25583">
    <property type="entry name" value="WCX"/>
    <property type="match status" value="1"/>
</dbReference>
<dbReference type="OrthoDB" id="86031at2"/>
<evidence type="ECO:0000259" key="2">
    <source>
        <dbReference type="Pfam" id="PF25583"/>
    </source>
</evidence>
<organism evidence="3 4">
    <name type="scientific">Orenia metallireducens</name>
    <dbReference type="NCBI Taxonomy" id="1413210"/>
    <lineage>
        <taxon>Bacteria</taxon>
        <taxon>Bacillati</taxon>
        <taxon>Bacillota</taxon>
        <taxon>Clostridia</taxon>
        <taxon>Halanaerobiales</taxon>
        <taxon>Halobacteroidaceae</taxon>
        <taxon>Orenia</taxon>
    </lineage>
</organism>